<keyword evidence="2" id="KW-1185">Reference proteome</keyword>
<dbReference type="STRING" id="758825.SAMN02982985_02895"/>
<sequence length="68" mass="7216">MATIIRTCDGDVLDTICQDHYGFVAGSVEAVYAANPGLAAQPQPFAAGLTMLLPALPARRSDVIQLWN</sequence>
<dbReference type="Proteomes" id="UP000199470">
    <property type="component" value="Unassembled WGS sequence"/>
</dbReference>
<gene>
    <name evidence="1" type="ORF">SAMN02982985_02895</name>
</gene>
<dbReference type="AlphaFoldDB" id="A0A1I4NE11"/>
<dbReference type="Pfam" id="PF05489">
    <property type="entry name" value="Phage_tail_X"/>
    <property type="match status" value="1"/>
</dbReference>
<evidence type="ECO:0000313" key="1">
    <source>
        <dbReference type="EMBL" id="SFM13802.1"/>
    </source>
</evidence>
<dbReference type="RefSeq" id="WP_093388398.1">
    <property type="nucleotide sequence ID" value="NZ_FOTW01000013.1"/>
</dbReference>
<proteinExistence type="predicted"/>
<dbReference type="InterPro" id="IPR008861">
    <property type="entry name" value="GpX-like"/>
</dbReference>
<reference evidence="1 2" key="1">
    <citation type="submission" date="2016-10" db="EMBL/GenBank/DDBJ databases">
        <authorList>
            <person name="de Groot N.N."/>
        </authorList>
    </citation>
    <scope>NUCLEOTIDE SEQUENCE [LARGE SCALE GENOMIC DNA]</scope>
    <source>
        <strain evidence="1 2">ATCC 43154</strain>
    </source>
</reference>
<accession>A0A1I4NE11</accession>
<dbReference type="EMBL" id="FOTW01000013">
    <property type="protein sequence ID" value="SFM13802.1"/>
    <property type="molecule type" value="Genomic_DNA"/>
</dbReference>
<protein>
    <submittedName>
        <fullName evidence="1">P2-like prophage tail protein X</fullName>
    </submittedName>
</protein>
<dbReference type="OrthoDB" id="8759063at2"/>
<name>A0A1I4NE11_9BURK</name>
<evidence type="ECO:0000313" key="2">
    <source>
        <dbReference type="Proteomes" id="UP000199470"/>
    </source>
</evidence>
<organism evidence="1 2">
    <name type="scientific">Rugamonas rubra</name>
    <dbReference type="NCBI Taxonomy" id="758825"/>
    <lineage>
        <taxon>Bacteria</taxon>
        <taxon>Pseudomonadati</taxon>
        <taxon>Pseudomonadota</taxon>
        <taxon>Betaproteobacteria</taxon>
        <taxon>Burkholderiales</taxon>
        <taxon>Oxalobacteraceae</taxon>
        <taxon>Telluria group</taxon>
        <taxon>Rugamonas</taxon>
    </lineage>
</organism>